<reference evidence="2 3" key="1">
    <citation type="submission" date="2018-11" db="EMBL/GenBank/DDBJ databases">
        <authorList>
            <consortium name="Pathogen Informatics"/>
        </authorList>
    </citation>
    <scope>NUCLEOTIDE SEQUENCE [LARGE SCALE GENOMIC DNA]</scope>
</reference>
<feature type="compositionally biased region" description="Basic and acidic residues" evidence="1">
    <location>
        <begin position="490"/>
        <end position="499"/>
    </location>
</feature>
<name>A0A3P7ED10_WUCBA</name>
<keyword evidence="3" id="KW-1185">Reference proteome</keyword>
<dbReference type="EMBL" id="UYWW01005714">
    <property type="protein sequence ID" value="VDM14314.1"/>
    <property type="molecule type" value="Genomic_DNA"/>
</dbReference>
<organism evidence="2 3">
    <name type="scientific">Wuchereria bancrofti</name>
    <dbReference type="NCBI Taxonomy" id="6293"/>
    <lineage>
        <taxon>Eukaryota</taxon>
        <taxon>Metazoa</taxon>
        <taxon>Ecdysozoa</taxon>
        <taxon>Nematoda</taxon>
        <taxon>Chromadorea</taxon>
        <taxon>Rhabditida</taxon>
        <taxon>Spirurina</taxon>
        <taxon>Spiruromorpha</taxon>
        <taxon>Filarioidea</taxon>
        <taxon>Onchocercidae</taxon>
        <taxon>Wuchereria</taxon>
    </lineage>
</organism>
<dbReference type="Proteomes" id="UP000270924">
    <property type="component" value="Unassembled WGS sequence"/>
</dbReference>
<feature type="region of interest" description="Disordered" evidence="1">
    <location>
        <begin position="1"/>
        <end position="222"/>
    </location>
</feature>
<feature type="region of interest" description="Disordered" evidence="1">
    <location>
        <begin position="293"/>
        <end position="352"/>
    </location>
</feature>
<accession>A0A3P7ED10</accession>
<dbReference type="InParanoid" id="A0A3P7ED10"/>
<evidence type="ECO:0000313" key="2">
    <source>
        <dbReference type="EMBL" id="VDM14314.1"/>
    </source>
</evidence>
<sequence length="511" mass="55376">MPGASARPGNPLPGAQAAQDAAAEAHPDAAAGQRLWRHPALSPPLHRAVGWAVEPAGTGRSRAARRPRPAATARAWRAPRAGRPDPHLQPLPAGHRTLAGAGDRAAEPRGRGRLALNRHDPHRAVPQIQTGTARPGSRALPRPERRGHLRQRFQAGLGRVAEAPDHADQRASPEHDERRGPQVPADRDGQVPLRRGIRPGRRLRTAERPALDTDPSNPSNSAPLAQVAQLVEQGIENPRVGGSIPSLGTMNSKRKASAIRWGFLLSAAGNFQATPATQRPSIARQTAWRSRKRYASLAASQDGPQHAGALSKKKRITPHGRGDARAGNPQPAQTLRRPRSAQGHFPDGQRRRRHLHSRLFRLRQVHLPALHQPAGKPASGADLRRRRGAQAQGREERRPGRRRQQADQPPAQRNRLRLPEFQPVAAHERARQHHRGAAPRARPEQGRGHRGGRSAAGQGRHRRQASRLPQPAVRRPAAACGHRPYPGHAAEGDPVRRADLGAGPGDGTRSA</sequence>
<proteinExistence type="predicted"/>
<evidence type="ECO:0000256" key="1">
    <source>
        <dbReference type="SAM" id="MobiDB-lite"/>
    </source>
</evidence>
<feature type="compositionally biased region" description="Basic and acidic residues" evidence="1">
    <location>
        <begin position="162"/>
        <end position="189"/>
    </location>
</feature>
<evidence type="ECO:0000313" key="3">
    <source>
        <dbReference type="Proteomes" id="UP000270924"/>
    </source>
</evidence>
<dbReference type="AntiFam" id="ANF00010">
    <property type="entry name" value="tRNA translation"/>
</dbReference>
<feature type="compositionally biased region" description="Gly residues" evidence="1">
    <location>
        <begin position="502"/>
        <end position="511"/>
    </location>
</feature>
<gene>
    <name evidence="2" type="ORF">WBA_LOCUS7700</name>
</gene>
<feature type="compositionally biased region" description="Low complexity" evidence="1">
    <location>
        <begin position="13"/>
        <end position="32"/>
    </location>
</feature>
<feature type="region of interest" description="Disordered" evidence="1">
    <location>
        <begin position="366"/>
        <end position="511"/>
    </location>
</feature>
<dbReference type="OrthoDB" id="5920616at2759"/>
<dbReference type="AlphaFoldDB" id="A0A3P7ED10"/>
<feature type="compositionally biased region" description="Low complexity" evidence="1">
    <location>
        <begin position="69"/>
        <end position="81"/>
    </location>
</feature>
<protein>
    <submittedName>
        <fullName evidence="2">Uncharacterized protein</fullName>
    </submittedName>
</protein>